<feature type="domain" description="FAD-binding PCMH-type" evidence="4">
    <location>
        <begin position="1"/>
        <end position="177"/>
    </location>
</feature>
<dbReference type="GO" id="GO:0016491">
    <property type="term" value="F:oxidoreductase activity"/>
    <property type="evidence" value="ECO:0007669"/>
    <property type="project" value="UniProtKB-KW"/>
</dbReference>
<dbReference type="InterPro" id="IPR051312">
    <property type="entry name" value="Diverse_Substr_Oxidored"/>
</dbReference>
<dbReference type="InterPro" id="IPR036683">
    <property type="entry name" value="CO_DH_flav_C_dom_sf"/>
</dbReference>
<dbReference type="Proteomes" id="UP000092213">
    <property type="component" value="Chromosome"/>
</dbReference>
<dbReference type="PANTHER" id="PTHR42659:SF2">
    <property type="entry name" value="XANTHINE DEHYDROGENASE SUBUNIT C-RELATED"/>
    <property type="match status" value="1"/>
</dbReference>
<name>A0A193FYH6_9BORD</name>
<dbReference type="InterPro" id="IPR002346">
    <property type="entry name" value="Mopterin_DH_FAD-bd"/>
</dbReference>
<evidence type="ECO:0000313" key="6">
    <source>
        <dbReference type="Proteomes" id="UP000092213"/>
    </source>
</evidence>
<keyword evidence="1" id="KW-0285">Flavoprotein</keyword>
<dbReference type="Gene3D" id="3.30.43.10">
    <property type="entry name" value="Uridine Diphospho-n-acetylenolpyruvylglucosamine Reductase, domain 2"/>
    <property type="match status" value="1"/>
</dbReference>
<sequence length="280" mass="29135">MKAAKFDYIRPDSVDQALGALREHAGLAKLMAGGQSLGPMLNLRLARPAVVIDISGLRDLRGVARDGDTVRIGAAVTHAEIEDGVHEALRDSPLREVAAGIAYRAVRNRGTLGGSLAHADPAADWVVAMTALGARVELAGPSGVRHVGADALMQGAYTTAVQEDELIQAVHVPAGSPRARWGYYKFCRKTGEFAEASCAAWFDPASGQARVALGALDGPPRLLPGLAARVAREGAAALDAAGIAREVADAMPDKDDPHRQLHAAAVARCLAQATGKGLQP</sequence>
<dbReference type="PANTHER" id="PTHR42659">
    <property type="entry name" value="XANTHINE DEHYDROGENASE SUBUNIT C-RELATED"/>
    <property type="match status" value="1"/>
</dbReference>
<dbReference type="InterPro" id="IPR016166">
    <property type="entry name" value="FAD-bd_PCMH"/>
</dbReference>
<dbReference type="SUPFAM" id="SSF55447">
    <property type="entry name" value="CO dehydrogenase flavoprotein C-terminal domain-like"/>
    <property type="match status" value="1"/>
</dbReference>
<reference evidence="5 6" key="1">
    <citation type="submission" date="2016-06" db="EMBL/GenBank/DDBJ databases">
        <title>Complete genome sequences of Bordetella bronchialis and Bordetella flabilis.</title>
        <authorList>
            <person name="LiPuma J.J."/>
            <person name="Spilker T."/>
        </authorList>
    </citation>
    <scope>NUCLEOTIDE SEQUENCE [LARGE SCALE GENOMIC DNA]</scope>
    <source>
        <strain evidence="5 6">AU17976</strain>
    </source>
</reference>
<dbReference type="InterPro" id="IPR016167">
    <property type="entry name" value="FAD-bd_PCMH_sub1"/>
</dbReference>
<dbReference type="EMBL" id="CP016171">
    <property type="protein sequence ID" value="ANN72049.1"/>
    <property type="molecule type" value="Genomic_DNA"/>
</dbReference>
<dbReference type="RefSeq" id="WP_066669552.1">
    <property type="nucleotide sequence ID" value="NZ_CP016171.1"/>
</dbReference>
<keyword evidence="3" id="KW-0560">Oxidoreductase</keyword>
<evidence type="ECO:0000313" key="5">
    <source>
        <dbReference type="EMBL" id="ANN72049.1"/>
    </source>
</evidence>
<dbReference type="Gene3D" id="3.30.390.50">
    <property type="entry name" value="CO dehydrogenase flavoprotein, C-terminal domain"/>
    <property type="match status" value="1"/>
</dbReference>
<proteinExistence type="predicted"/>
<evidence type="ECO:0000256" key="1">
    <source>
        <dbReference type="ARBA" id="ARBA00022630"/>
    </source>
</evidence>
<dbReference type="PROSITE" id="PS51387">
    <property type="entry name" value="FAD_PCMH"/>
    <property type="match status" value="1"/>
</dbReference>
<dbReference type="SUPFAM" id="SSF56176">
    <property type="entry name" value="FAD-binding/transporter-associated domain-like"/>
    <property type="match status" value="1"/>
</dbReference>
<accession>A0A193FYH6</accession>
<gene>
    <name evidence="5" type="ORF">BAU08_12525</name>
</gene>
<dbReference type="AlphaFoldDB" id="A0A193FYH6"/>
<organism evidence="5 6">
    <name type="scientific">Bordetella bronchialis</name>
    <dbReference type="NCBI Taxonomy" id="463025"/>
    <lineage>
        <taxon>Bacteria</taxon>
        <taxon>Pseudomonadati</taxon>
        <taxon>Pseudomonadota</taxon>
        <taxon>Betaproteobacteria</taxon>
        <taxon>Burkholderiales</taxon>
        <taxon>Alcaligenaceae</taxon>
        <taxon>Bordetella</taxon>
    </lineage>
</organism>
<dbReference type="GO" id="GO:0071949">
    <property type="term" value="F:FAD binding"/>
    <property type="evidence" value="ECO:0007669"/>
    <property type="project" value="InterPro"/>
</dbReference>
<dbReference type="InterPro" id="IPR036318">
    <property type="entry name" value="FAD-bd_PCMH-like_sf"/>
</dbReference>
<dbReference type="InterPro" id="IPR016169">
    <property type="entry name" value="FAD-bd_PCMH_sub2"/>
</dbReference>
<keyword evidence="2" id="KW-0274">FAD</keyword>
<dbReference type="Gene3D" id="3.30.465.10">
    <property type="match status" value="1"/>
</dbReference>
<dbReference type="STRING" id="463025.BAU08_12525"/>
<evidence type="ECO:0000256" key="2">
    <source>
        <dbReference type="ARBA" id="ARBA00022827"/>
    </source>
</evidence>
<evidence type="ECO:0000259" key="4">
    <source>
        <dbReference type="PROSITE" id="PS51387"/>
    </source>
</evidence>
<evidence type="ECO:0000256" key="3">
    <source>
        <dbReference type="ARBA" id="ARBA00023002"/>
    </source>
</evidence>
<dbReference type="Pfam" id="PF00941">
    <property type="entry name" value="FAD_binding_5"/>
    <property type="match status" value="1"/>
</dbReference>
<protein>
    <submittedName>
        <fullName evidence="5">Carbon monoxide dehydrogenase</fullName>
    </submittedName>
</protein>